<organism evidence="5 6">
    <name type="scientific">Novosphingobium aureum</name>
    <dbReference type="NCBI Taxonomy" id="2792964"/>
    <lineage>
        <taxon>Bacteria</taxon>
        <taxon>Pseudomonadati</taxon>
        <taxon>Pseudomonadota</taxon>
        <taxon>Alphaproteobacteria</taxon>
        <taxon>Sphingomonadales</taxon>
        <taxon>Sphingomonadaceae</taxon>
        <taxon>Novosphingobium</taxon>
    </lineage>
</organism>
<dbReference type="SUPFAM" id="SSF50891">
    <property type="entry name" value="Cyclophilin-like"/>
    <property type="match status" value="1"/>
</dbReference>
<dbReference type="PANTHER" id="PTHR45625">
    <property type="entry name" value="PEPTIDYL-PROLYL CIS-TRANS ISOMERASE-RELATED"/>
    <property type="match status" value="1"/>
</dbReference>
<dbReference type="EMBL" id="JADZGI010000001">
    <property type="protein sequence ID" value="MBH0112679.1"/>
    <property type="molecule type" value="Genomic_DNA"/>
</dbReference>
<dbReference type="RefSeq" id="WP_197162366.1">
    <property type="nucleotide sequence ID" value="NZ_JADZGI010000001.1"/>
</dbReference>
<proteinExistence type="predicted"/>
<dbReference type="Gene3D" id="2.40.100.10">
    <property type="entry name" value="Cyclophilin-like"/>
    <property type="match status" value="1"/>
</dbReference>
<evidence type="ECO:0000256" key="3">
    <source>
        <dbReference type="ARBA" id="ARBA00023235"/>
    </source>
</evidence>
<dbReference type="AlphaFoldDB" id="A0A931HC05"/>
<dbReference type="EC" id="5.2.1.8" evidence="1"/>
<evidence type="ECO:0000256" key="2">
    <source>
        <dbReference type="ARBA" id="ARBA00023110"/>
    </source>
</evidence>
<sequence>MSSIHRLWACLAVVAVTACGPTARPLESTDVLIETGAGTIKARIALAAAPISSCNFLRYTLVGDYDGGHFFRTVHGVDDVPIDVIQLEARQGEEFSRFAPIPLERTSQTGLRHAAGALSMARWGPDTATSSFSIVARPSPTMDFGGARNPDRQGFAVFGKVVSGMDVVHAIHEAPARNEQLVEPVAITRIALADKRARTAQAVVHACSRYWNE</sequence>
<keyword evidence="3 5" id="KW-0413">Isomerase</keyword>
<name>A0A931HC05_9SPHN</name>
<dbReference type="InterPro" id="IPR029000">
    <property type="entry name" value="Cyclophilin-like_dom_sf"/>
</dbReference>
<dbReference type="PANTHER" id="PTHR45625:SF4">
    <property type="entry name" value="PEPTIDYLPROLYL ISOMERASE DOMAIN AND WD REPEAT-CONTAINING PROTEIN 1"/>
    <property type="match status" value="1"/>
</dbReference>
<dbReference type="GO" id="GO:0003755">
    <property type="term" value="F:peptidyl-prolyl cis-trans isomerase activity"/>
    <property type="evidence" value="ECO:0007669"/>
    <property type="project" value="UniProtKB-KW"/>
</dbReference>
<dbReference type="InterPro" id="IPR002130">
    <property type="entry name" value="Cyclophilin-type_PPIase_dom"/>
</dbReference>
<evidence type="ECO:0000259" key="4">
    <source>
        <dbReference type="PROSITE" id="PS50072"/>
    </source>
</evidence>
<reference evidence="5" key="1">
    <citation type="submission" date="2020-11" db="EMBL/GenBank/DDBJ databases">
        <title>Novosphingobium aureum sp. nov., a marine bacterium isolated from sediment of a salt flat.</title>
        <authorList>
            <person name="Yoo Y."/>
            <person name="Kim J.-J."/>
        </authorList>
    </citation>
    <scope>NUCLEOTIDE SEQUENCE</scope>
    <source>
        <strain evidence="5">YJ-S2-02</strain>
    </source>
</reference>
<keyword evidence="6" id="KW-1185">Reference proteome</keyword>
<dbReference type="Proteomes" id="UP000617634">
    <property type="component" value="Unassembled WGS sequence"/>
</dbReference>
<protein>
    <recommendedName>
        <fullName evidence="1">peptidylprolyl isomerase</fullName>
        <ecNumber evidence="1">5.2.1.8</ecNumber>
    </recommendedName>
</protein>
<dbReference type="InterPro" id="IPR044666">
    <property type="entry name" value="Cyclophilin_A-like"/>
</dbReference>
<feature type="domain" description="PPIase cyclophilin-type" evidence="4">
    <location>
        <begin position="34"/>
        <end position="195"/>
    </location>
</feature>
<comment type="caution">
    <text evidence="5">The sequence shown here is derived from an EMBL/GenBank/DDBJ whole genome shotgun (WGS) entry which is preliminary data.</text>
</comment>
<dbReference type="PROSITE" id="PS51257">
    <property type="entry name" value="PROKAR_LIPOPROTEIN"/>
    <property type="match status" value="1"/>
</dbReference>
<keyword evidence="2" id="KW-0697">Rotamase</keyword>
<dbReference type="PROSITE" id="PS50072">
    <property type="entry name" value="CSA_PPIASE_2"/>
    <property type="match status" value="1"/>
</dbReference>
<dbReference type="Pfam" id="PF00160">
    <property type="entry name" value="Pro_isomerase"/>
    <property type="match status" value="1"/>
</dbReference>
<evidence type="ECO:0000313" key="6">
    <source>
        <dbReference type="Proteomes" id="UP000617634"/>
    </source>
</evidence>
<evidence type="ECO:0000256" key="1">
    <source>
        <dbReference type="ARBA" id="ARBA00013194"/>
    </source>
</evidence>
<gene>
    <name evidence="5" type="ORF">I5E68_06905</name>
</gene>
<evidence type="ECO:0000313" key="5">
    <source>
        <dbReference type="EMBL" id="MBH0112679.1"/>
    </source>
</evidence>
<accession>A0A931HC05</accession>